<dbReference type="RefSeq" id="WP_256555147.1">
    <property type="nucleotide sequence ID" value="NZ_JANHOF010000002.1"/>
</dbReference>
<gene>
    <name evidence="1" type="ORF">ACFFJ8_32925</name>
</gene>
<reference evidence="1 2" key="1">
    <citation type="submission" date="2024-09" db="EMBL/GenBank/DDBJ databases">
        <authorList>
            <person name="Sun Q."/>
            <person name="Mori K."/>
        </authorList>
    </citation>
    <scope>NUCLEOTIDE SEQUENCE [LARGE SCALE GENOMIC DNA]</scope>
    <source>
        <strain evidence="1 2">CCM 4839</strain>
    </source>
</reference>
<evidence type="ECO:0000313" key="2">
    <source>
        <dbReference type="Proteomes" id="UP001589818"/>
    </source>
</evidence>
<accession>A0ABV6JKF3</accession>
<organism evidence="1 2">
    <name type="scientific">Paenibacillus mendelii</name>
    <dbReference type="NCBI Taxonomy" id="206163"/>
    <lineage>
        <taxon>Bacteria</taxon>
        <taxon>Bacillati</taxon>
        <taxon>Bacillota</taxon>
        <taxon>Bacilli</taxon>
        <taxon>Bacillales</taxon>
        <taxon>Paenibacillaceae</taxon>
        <taxon>Paenibacillus</taxon>
    </lineage>
</organism>
<evidence type="ECO:0000313" key="1">
    <source>
        <dbReference type="EMBL" id="MFC0396167.1"/>
    </source>
</evidence>
<dbReference type="SUPFAM" id="SSF48452">
    <property type="entry name" value="TPR-like"/>
    <property type="match status" value="1"/>
</dbReference>
<proteinExistence type="predicted"/>
<protein>
    <recommendedName>
        <fullName evidence="3">MalT-like TPR region domain-containing protein</fullName>
    </recommendedName>
</protein>
<keyword evidence="2" id="KW-1185">Reference proteome</keyword>
<name>A0ABV6JKF3_9BACL</name>
<dbReference type="EMBL" id="JBHLVF010000047">
    <property type="protein sequence ID" value="MFC0396167.1"/>
    <property type="molecule type" value="Genomic_DNA"/>
</dbReference>
<dbReference type="Proteomes" id="UP001589818">
    <property type="component" value="Unassembled WGS sequence"/>
</dbReference>
<dbReference type="Gene3D" id="1.25.40.10">
    <property type="entry name" value="Tetratricopeptide repeat domain"/>
    <property type="match status" value="1"/>
</dbReference>
<dbReference type="InterPro" id="IPR011990">
    <property type="entry name" value="TPR-like_helical_dom_sf"/>
</dbReference>
<evidence type="ECO:0008006" key="3">
    <source>
        <dbReference type="Google" id="ProtNLM"/>
    </source>
</evidence>
<comment type="caution">
    <text evidence="1">The sequence shown here is derived from an EMBL/GenBank/DDBJ whole genome shotgun (WGS) entry which is preliminary data.</text>
</comment>
<sequence>MSKAQNVLNKALKYLDLGRSEQGELCLKQAIEIAEAERDCTTYIRAAICYGDLLWEMERAAEAERWLTLALDRYASTQTDTDVLDMEMNRAKALLDEMAKE</sequence>